<sequence>MTRDAPSARRTLSNGLEAALRPDAHGLVLVIDGIEQSHLGVPGAPPRHASHRWMLAASIAALGARTGAVQPGGEPHPGSAELHPGRGAEPRVVSGATALHLGGGAAALHLGGGAAALPRALQHAVPGLRQRVVELEPALVDLVAEGAPLPPGIEVVVGDGRAVLERVPSPVALVTIDVFGAGSVPAAFTTVECFAAARASLAPGGTLVVNTADGPPLRFVRSQVATLQAVFAHVALISTGSTLAGARHSNLVLVASDAPLPVDDIRERVRVGPPPAAVVAGRRLARFAADTAPQPVRDATAVDSPAPVRSAYLGSASLPPSLTDPTDD</sequence>
<evidence type="ECO:0008006" key="5">
    <source>
        <dbReference type="Google" id="ProtNLM"/>
    </source>
</evidence>
<dbReference type="EMBL" id="RKHJ01000001">
    <property type="protein sequence ID" value="ROR65972.1"/>
    <property type="molecule type" value="Genomic_DNA"/>
</dbReference>
<evidence type="ECO:0000313" key="4">
    <source>
        <dbReference type="Proteomes" id="UP000275456"/>
    </source>
</evidence>
<dbReference type="PANTHER" id="PTHR43317:SF1">
    <property type="entry name" value="THERMOSPERMINE SYNTHASE ACAULIS5"/>
    <property type="match status" value="1"/>
</dbReference>
<dbReference type="GO" id="GO:0006596">
    <property type="term" value="P:polyamine biosynthetic process"/>
    <property type="evidence" value="ECO:0007669"/>
    <property type="project" value="UniProtKB-KW"/>
</dbReference>
<evidence type="ECO:0000313" key="3">
    <source>
        <dbReference type="EMBL" id="ROR65972.1"/>
    </source>
</evidence>
<dbReference type="NCBIfam" id="NF037959">
    <property type="entry name" value="MFS_SpdSyn"/>
    <property type="match status" value="1"/>
</dbReference>
<dbReference type="PANTHER" id="PTHR43317">
    <property type="entry name" value="THERMOSPERMINE SYNTHASE ACAULIS5"/>
    <property type="match status" value="1"/>
</dbReference>
<protein>
    <recommendedName>
        <fullName evidence="5">Spermidine synthase</fullName>
    </recommendedName>
</protein>
<reference evidence="3 4" key="1">
    <citation type="submission" date="2018-11" db="EMBL/GenBank/DDBJ databases">
        <title>Sequencing the genomes of 1000 actinobacteria strains.</title>
        <authorList>
            <person name="Klenk H.-P."/>
        </authorList>
    </citation>
    <scope>NUCLEOTIDE SEQUENCE [LARGE SCALE GENOMIC DNA]</scope>
    <source>
        <strain evidence="3 4">DSM 9580</strain>
    </source>
</reference>
<evidence type="ECO:0000256" key="2">
    <source>
        <dbReference type="SAM" id="MobiDB-lite"/>
    </source>
</evidence>
<keyword evidence="1" id="KW-0620">Polyamine biosynthesis</keyword>
<dbReference type="Proteomes" id="UP000275456">
    <property type="component" value="Unassembled WGS sequence"/>
</dbReference>
<dbReference type="RefSeq" id="WP_148058712.1">
    <property type="nucleotide sequence ID" value="NZ_RKHJ01000001.1"/>
</dbReference>
<dbReference type="Gene3D" id="3.40.50.150">
    <property type="entry name" value="Vaccinia Virus protein VP39"/>
    <property type="match status" value="1"/>
</dbReference>
<dbReference type="AlphaFoldDB" id="A0A3N2AT80"/>
<organism evidence="3 4">
    <name type="scientific">Agrococcus jenensis</name>
    <dbReference type="NCBI Taxonomy" id="46353"/>
    <lineage>
        <taxon>Bacteria</taxon>
        <taxon>Bacillati</taxon>
        <taxon>Actinomycetota</taxon>
        <taxon>Actinomycetes</taxon>
        <taxon>Micrococcales</taxon>
        <taxon>Microbacteriaceae</taxon>
        <taxon>Agrococcus</taxon>
    </lineage>
</organism>
<keyword evidence="4" id="KW-1185">Reference proteome</keyword>
<dbReference type="InterPro" id="IPR029063">
    <property type="entry name" value="SAM-dependent_MTases_sf"/>
</dbReference>
<feature type="region of interest" description="Disordered" evidence="2">
    <location>
        <begin position="67"/>
        <end position="87"/>
    </location>
</feature>
<comment type="caution">
    <text evidence="3">The sequence shown here is derived from an EMBL/GenBank/DDBJ whole genome shotgun (WGS) entry which is preliminary data.</text>
</comment>
<proteinExistence type="predicted"/>
<evidence type="ECO:0000256" key="1">
    <source>
        <dbReference type="ARBA" id="ARBA00023115"/>
    </source>
</evidence>
<name>A0A3N2AT80_9MICO</name>
<dbReference type="OrthoDB" id="5083485at2"/>
<accession>A0A3N2AT80</accession>
<dbReference type="SUPFAM" id="SSF53335">
    <property type="entry name" value="S-adenosyl-L-methionine-dependent methyltransferases"/>
    <property type="match status" value="1"/>
</dbReference>
<gene>
    <name evidence="3" type="ORF">EDD26_1347</name>
</gene>